<dbReference type="PATRIC" id="fig|1435356.3.peg.5033"/>
<gene>
    <name evidence="1" type="ORF">Y013_24960</name>
</gene>
<dbReference type="AlphaFoldDB" id="V9XPC8"/>
<name>V9XPC8_9NOCA</name>
<geneLocation type="plasmid" evidence="2">
    <name>1</name>
</geneLocation>
<keyword evidence="1" id="KW-0614">Plasmid</keyword>
<evidence type="ECO:0000313" key="2">
    <source>
        <dbReference type="Proteomes" id="UP000018781"/>
    </source>
</evidence>
<evidence type="ECO:0000313" key="1">
    <source>
        <dbReference type="EMBL" id="AHD24243.1"/>
    </source>
</evidence>
<proteinExistence type="predicted"/>
<dbReference type="KEGG" id="rpy:Y013_24960"/>
<dbReference type="EMBL" id="CP006997">
    <property type="protein sequence ID" value="AHD24243.1"/>
    <property type="molecule type" value="Genomic_DNA"/>
</dbReference>
<protein>
    <submittedName>
        <fullName evidence="1">Uncharacterized protein</fullName>
    </submittedName>
</protein>
<dbReference type="HOGENOM" id="CLU_2864929_0_0_11"/>
<accession>V9XPC8</accession>
<sequence>MVEEDEISARPTVPLAAVVCLGCGQSLLEQHSDGHRTDAARHRCDESGPFMPDTGLRVVVGVRG</sequence>
<reference evidence="1 2" key="1">
    <citation type="journal article" date="2014" name="Genome Announc.">
        <title>Complete Genome of Rhodococcus pyridinivorans SB3094, a Methyl-Ethyl-Ketone-Degrading Bacterium Used for Bioaugmentation.</title>
        <authorList>
            <person name="Dueholm M.S."/>
            <person name="Albertsen M."/>
            <person name="D'Imperio S."/>
            <person name="Tale V.P."/>
            <person name="Lewis D."/>
            <person name="Nielsen P.H."/>
            <person name="Nielsen J.L."/>
        </authorList>
    </citation>
    <scope>NUCLEOTIDE SEQUENCE [LARGE SCALE GENOMIC DNA]</scope>
    <source>
        <strain evidence="2">SB3094</strain>
        <plasmid evidence="2">1</plasmid>
    </source>
</reference>
<organism evidence="1 2">
    <name type="scientific">Rhodococcus pyridinivorans SB3094</name>
    <dbReference type="NCBI Taxonomy" id="1435356"/>
    <lineage>
        <taxon>Bacteria</taxon>
        <taxon>Bacillati</taxon>
        <taxon>Actinomycetota</taxon>
        <taxon>Actinomycetes</taxon>
        <taxon>Mycobacteriales</taxon>
        <taxon>Nocardiaceae</taxon>
        <taxon>Rhodococcus</taxon>
    </lineage>
</organism>
<dbReference type="Proteomes" id="UP000018781">
    <property type="component" value="Plasmid unnamed"/>
</dbReference>